<dbReference type="eggNOG" id="ENOG502S7E0">
    <property type="taxonomic scope" value="Eukaryota"/>
</dbReference>
<name>A0A088S4D6_LEIPA</name>
<proteinExistence type="predicted"/>
<feature type="coiled-coil region" evidence="1">
    <location>
        <begin position="425"/>
        <end position="452"/>
    </location>
</feature>
<dbReference type="AlphaFoldDB" id="A0A088S4D6"/>
<dbReference type="VEuPathDB" id="TriTrypDB:LPAL13_120005700"/>
<feature type="chain" id="PRO_5001839264" description="Trichohyalin-plectin-homology domain-containing protein" evidence="3">
    <location>
        <begin position="28"/>
        <end position="620"/>
    </location>
</feature>
<dbReference type="OrthoDB" id="267907at2759"/>
<keyword evidence="1" id="KW-0175">Coiled coil</keyword>
<dbReference type="EMBL" id="CP009381">
    <property type="protein sequence ID" value="AIN96336.1"/>
    <property type="molecule type" value="Genomic_DNA"/>
</dbReference>
<sequence length="620" mass="71304">MPSCAHSLLSFPQSHLHLLRFLFSLLARDVAHYCAVFACRFKASRMAAEFSLLQYLGVTVDKYDSSADLDSSALSKKAMFRVWAPTQHPPSKCGPREETCRVLEKNRKGANPWYADPTGEVLLRRKNGVEVQYMVHNSKIPSVYGVNKQLAKKRVDRGRKENSPLVHCSLEVGKDEARQKEARRELLRELLRCNQEQARLKKEEELRERARRIAHERAVLQYNAAGVVRGEVVHKKAVHGEAMREAAVEAPTRREERRAGANVDGRDVVVVWDGKDQDDRRRLAAAERTRQLAEENLRVAEQRRAEHKAQEQAERERAQAERTELQRQLAQEHAENVERHRRNAEALRSAQEAERERWCRASTTDANLQAAPLLSLFDTMERRERDEAIRAQQKQVDDMALNARHAAQKRECAQAERDRERQCTADYAKAELESFEREVENAHQRREYERLQLQDAAKAAGKVRQAHAEAARQRQKSVEPLLFWPAAHSPRAEDAKIAENRRFHEDLRRQAEKKRNDRAREEEAERASVRALIEYDTRSAQEAFAHERKVARKKAEDLRRTLEAQIAQKRKGAEGQRQACTAVDATRVSATEAMILYRCPVTGELLPASAYDFGVQRGRK</sequence>
<organism evidence="4 5">
    <name type="scientific">Leishmania panamensis</name>
    <dbReference type="NCBI Taxonomy" id="5679"/>
    <lineage>
        <taxon>Eukaryota</taxon>
        <taxon>Discoba</taxon>
        <taxon>Euglenozoa</taxon>
        <taxon>Kinetoplastea</taxon>
        <taxon>Metakinetoplastina</taxon>
        <taxon>Trypanosomatida</taxon>
        <taxon>Trypanosomatidae</taxon>
        <taxon>Leishmaniinae</taxon>
        <taxon>Leishmania</taxon>
        <taxon>Leishmania guyanensis species complex</taxon>
    </lineage>
</organism>
<dbReference type="GeneID" id="22573014"/>
<accession>A0A088S4D6</accession>
<evidence type="ECO:0000313" key="4">
    <source>
        <dbReference type="EMBL" id="AIN96336.1"/>
    </source>
</evidence>
<keyword evidence="3" id="KW-0732">Signal</keyword>
<feature type="region of interest" description="Disordered" evidence="2">
    <location>
        <begin position="301"/>
        <end position="349"/>
    </location>
</feature>
<keyword evidence="5" id="KW-1185">Reference proteome</keyword>
<evidence type="ECO:0000256" key="1">
    <source>
        <dbReference type="SAM" id="Coils"/>
    </source>
</evidence>
<evidence type="ECO:0000313" key="5">
    <source>
        <dbReference type="Proteomes" id="UP000063063"/>
    </source>
</evidence>
<dbReference type="KEGG" id="lpan:LPMP_120080"/>
<feature type="coiled-coil region" evidence="1">
    <location>
        <begin position="183"/>
        <end position="213"/>
    </location>
</feature>
<evidence type="ECO:0008006" key="6">
    <source>
        <dbReference type="Google" id="ProtNLM"/>
    </source>
</evidence>
<reference evidence="4 5" key="1">
    <citation type="journal article" date="2015" name="Sci. Rep.">
        <title>The genome of Leishmania panamensis: insights into genomics of the L. (Viannia) subgenus.</title>
        <authorList>
            <person name="Llanes A."/>
            <person name="Restrepo C.M."/>
            <person name="Vecchio G.D."/>
            <person name="Anguizola F.J."/>
            <person name="Lleonart R."/>
        </authorList>
    </citation>
    <scope>NUCLEOTIDE SEQUENCE [LARGE SCALE GENOMIC DNA]</scope>
    <source>
        <strain evidence="4 5">MHOM/PA/94/PSC-1</strain>
    </source>
</reference>
<feature type="signal peptide" evidence="3">
    <location>
        <begin position="1"/>
        <end position="27"/>
    </location>
</feature>
<evidence type="ECO:0000256" key="3">
    <source>
        <dbReference type="SAM" id="SignalP"/>
    </source>
</evidence>
<evidence type="ECO:0000256" key="2">
    <source>
        <dbReference type="SAM" id="MobiDB-lite"/>
    </source>
</evidence>
<protein>
    <recommendedName>
        <fullName evidence="6">Trichohyalin-plectin-homology domain-containing protein</fullName>
    </recommendedName>
</protein>
<gene>
    <name evidence="4" type="ORF">LPMP_120080</name>
</gene>
<feature type="compositionally biased region" description="Basic and acidic residues" evidence="2">
    <location>
        <begin position="301"/>
        <end position="338"/>
    </location>
</feature>
<dbReference type="VEuPathDB" id="TriTrypDB:LPMP_120080"/>
<dbReference type="Proteomes" id="UP000063063">
    <property type="component" value="Chromosome 12"/>
</dbReference>
<dbReference type="RefSeq" id="XP_010696989.1">
    <property type="nucleotide sequence ID" value="XM_010698687.1"/>
</dbReference>